<keyword evidence="2" id="KW-0808">Transferase</keyword>
<feature type="signal peptide" evidence="1">
    <location>
        <begin position="1"/>
        <end position="21"/>
    </location>
</feature>
<dbReference type="RefSeq" id="WP_193439931.1">
    <property type="nucleotide sequence ID" value="NZ_CP063145.1"/>
</dbReference>
<keyword evidence="1" id="KW-0732">Signal</keyword>
<accession>A0A7M1T1Z9</accession>
<keyword evidence="2" id="KW-0418">Kinase</keyword>
<gene>
    <name evidence="2" type="ORF">IMZ16_10100</name>
</gene>
<evidence type="ECO:0000256" key="1">
    <source>
        <dbReference type="SAM" id="SignalP"/>
    </source>
</evidence>
<dbReference type="GO" id="GO:0016301">
    <property type="term" value="F:kinase activity"/>
    <property type="evidence" value="ECO:0007669"/>
    <property type="project" value="UniProtKB-KW"/>
</dbReference>
<sequence length="220" mass="25601">MKHFFTLILFFLSALGTAQTAQEILNKNIELTGGRQNWKSLNSILLQGRAILGLKEEYPVKIYQQRPNLTKTIITLQGKDVAIEGYDGKKGYAMNYAANKMQEYPGYKAESFDSDFLDWKLKGYEIKYLGKEKLGNKICHKIELSKNRERAVYYFDAATHLLVQEQKGDETLRYSDFRKVKSYTMPFRIESESEKNESNYVLIINKIEINKEFPANTFKF</sequence>
<dbReference type="KEGG" id="civ:IMZ16_10100"/>
<proteinExistence type="predicted"/>
<reference evidence="2 3" key="1">
    <citation type="submission" date="2020-10" db="EMBL/GenBank/DDBJ databases">
        <title>Complete genome of Cruoricapor ignavus strain M1214 isolated from the blood culture of a febrile patient.</title>
        <authorList>
            <person name="Guglielmino C.J.D."/>
        </authorList>
    </citation>
    <scope>NUCLEOTIDE SEQUENCE [LARGE SCALE GENOMIC DNA]</scope>
    <source>
        <strain evidence="2 3">M1214</strain>
    </source>
</reference>
<feature type="chain" id="PRO_5032417717" evidence="1">
    <location>
        <begin position="22"/>
        <end position="220"/>
    </location>
</feature>
<name>A0A7M1T1Z9_9FLAO</name>
<protein>
    <submittedName>
        <fullName evidence="2">Histidine kinase</fullName>
    </submittedName>
</protein>
<dbReference type="AlphaFoldDB" id="A0A7M1T1Z9"/>
<evidence type="ECO:0000313" key="3">
    <source>
        <dbReference type="Proteomes" id="UP000593605"/>
    </source>
</evidence>
<organism evidence="2 3">
    <name type="scientific">Cruoricaptor ignavus</name>
    <dbReference type="NCBI Taxonomy" id="1118202"/>
    <lineage>
        <taxon>Bacteria</taxon>
        <taxon>Pseudomonadati</taxon>
        <taxon>Bacteroidota</taxon>
        <taxon>Flavobacteriia</taxon>
        <taxon>Flavobacteriales</taxon>
        <taxon>Weeksellaceae</taxon>
        <taxon>Cruoricaptor</taxon>
    </lineage>
</organism>
<dbReference type="Gene3D" id="2.50.20.10">
    <property type="entry name" value="Lipoprotein localisation LolA/LolB/LppX"/>
    <property type="match status" value="1"/>
</dbReference>
<dbReference type="Proteomes" id="UP000593605">
    <property type="component" value="Chromosome"/>
</dbReference>
<dbReference type="EMBL" id="CP063145">
    <property type="protein sequence ID" value="QOR73835.1"/>
    <property type="molecule type" value="Genomic_DNA"/>
</dbReference>
<evidence type="ECO:0000313" key="2">
    <source>
        <dbReference type="EMBL" id="QOR73835.1"/>
    </source>
</evidence>